<proteinExistence type="predicted"/>
<reference evidence="2 3" key="1">
    <citation type="submission" date="2011-02" db="EMBL/GenBank/DDBJ databases">
        <title>The Genome Sequence of Sphaeroforma arctica JP610.</title>
        <authorList>
            <consortium name="The Broad Institute Genome Sequencing Platform"/>
            <person name="Russ C."/>
            <person name="Cuomo C."/>
            <person name="Young S.K."/>
            <person name="Zeng Q."/>
            <person name="Gargeya S."/>
            <person name="Alvarado L."/>
            <person name="Berlin A."/>
            <person name="Chapman S.B."/>
            <person name="Chen Z."/>
            <person name="Freedman E."/>
            <person name="Gellesch M."/>
            <person name="Goldberg J."/>
            <person name="Griggs A."/>
            <person name="Gujja S."/>
            <person name="Heilman E."/>
            <person name="Heiman D."/>
            <person name="Howarth C."/>
            <person name="Mehta T."/>
            <person name="Neiman D."/>
            <person name="Pearson M."/>
            <person name="Roberts A."/>
            <person name="Saif S."/>
            <person name="Shea T."/>
            <person name="Shenoy N."/>
            <person name="Sisk P."/>
            <person name="Stolte C."/>
            <person name="Sykes S."/>
            <person name="White J."/>
            <person name="Yandava C."/>
            <person name="Burger G."/>
            <person name="Gray M.W."/>
            <person name="Holland P.W.H."/>
            <person name="King N."/>
            <person name="Lang F.B.F."/>
            <person name="Roger A.J."/>
            <person name="Ruiz-Trillo I."/>
            <person name="Haas B."/>
            <person name="Nusbaum C."/>
            <person name="Birren B."/>
        </authorList>
    </citation>
    <scope>NUCLEOTIDE SEQUENCE [LARGE SCALE GENOMIC DNA]</scope>
    <source>
        <strain evidence="2 3">JP610</strain>
    </source>
</reference>
<feature type="compositionally biased region" description="Basic and acidic residues" evidence="1">
    <location>
        <begin position="471"/>
        <end position="481"/>
    </location>
</feature>
<organism evidence="2 3">
    <name type="scientific">Sphaeroforma arctica JP610</name>
    <dbReference type="NCBI Taxonomy" id="667725"/>
    <lineage>
        <taxon>Eukaryota</taxon>
        <taxon>Ichthyosporea</taxon>
        <taxon>Ichthyophonida</taxon>
        <taxon>Sphaeroforma</taxon>
    </lineage>
</organism>
<dbReference type="Proteomes" id="UP000054560">
    <property type="component" value="Unassembled WGS sequence"/>
</dbReference>
<protein>
    <submittedName>
        <fullName evidence="2">Uncharacterized protein</fullName>
    </submittedName>
</protein>
<gene>
    <name evidence="2" type="ORF">SARC_13592</name>
</gene>
<dbReference type="EMBL" id="KQ245075">
    <property type="protein sequence ID" value="KNC73850.1"/>
    <property type="molecule type" value="Genomic_DNA"/>
</dbReference>
<keyword evidence="3" id="KW-1185">Reference proteome</keyword>
<dbReference type="AlphaFoldDB" id="A0A0L0FAR7"/>
<evidence type="ECO:0000256" key="1">
    <source>
        <dbReference type="SAM" id="MobiDB-lite"/>
    </source>
</evidence>
<feature type="region of interest" description="Disordered" evidence="1">
    <location>
        <begin position="387"/>
        <end position="481"/>
    </location>
</feature>
<sequence>MQTRMDWGHYTTTPIVDAGYMECLAHMGRFEEAMTMFASCSRALGESNSSEIKDEMNFFQYRSQSTLHLVREYSDNPELQSIAGQLESTLFVDNWQRHKGSVTESTHSWRYKFGSHPHHRTFWDTQAQKWSKTPAEGAMDEAAGVGDEESIPRTGFKTPLQEFVYTGGVNDGERHEDSETGVRPRVDVHDDLQWDIQDTDITDLPLCGDTHGAMASATHHNIHSHTNTDSDARATALLTIVRAHKPTAIPQRTKIRDIKYKPYSRRVLAQNPNVDGRAHSRRVEKSEQQERAELELAGEYAKWDQRQPRQARHIRTKGKDYGMLREITNLWMDGDRPGKMAGERKGTIGLGGAQFVEKMRTKFAETMGTILERDGVGESLDDLAGVDAEEKTTSSENKWRAKNLDGSSMRRKGSIGDGDKIEHLKFESKKKWAKNEDNEKGRRTKNEIEKKNHDKRGKGFSNARRTTRRGGGLERDREETL</sequence>
<name>A0A0L0FAR7_9EUKA</name>
<evidence type="ECO:0000313" key="2">
    <source>
        <dbReference type="EMBL" id="KNC73850.1"/>
    </source>
</evidence>
<accession>A0A0L0FAR7</accession>
<feature type="compositionally biased region" description="Basic and acidic residues" evidence="1">
    <location>
        <begin position="417"/>
        <end position="452"/>
    </location>
</feature>
<evidence type="ECO:0000313" key="3">
    <source>
        <dbReference type="Proteomes" id="UP000054560"/>
    </source>
</evidence>
<dbReference type="GeneID" id="25914096"/>
<dbReference type="RefSeq" id="XP_014147752.1">
    <property type="nucleotide sequence ID" value="XM_014292277.1"/>
</dbReference>
<feature type="compositionally biased region" description="Basic and acidic residues" evidence="1">
    <location>
        <begin position="388"/>
        <end position="403"/>
    </location>
</feature>